<dbReference type="GO" id="GO:0004061">
    <property type="term" value="F:arylformamidase activity"/>
    <property type="evidence" value="ECO:0007669"/>
    <property type="project" value="InterPro"/>
</dbReference>
<dbReference type="PANTHER" id="PTHR34861">
    <property type="match status" value="1"/>
</dbReference>
<dbReference type="Gene3D" id="3.50.30.50">
    <property type="entry name" value="Putative cyclase"/>
    <property type="match status" value="1"/>
</dbReference>
<reference evidence="1" key="2">
    <citation type="journal article" date="2014" name="ISME J.">
        <title>Microbial stratification in low pH oxic and suboxic macroscopic growths along an acid mine drainage.</title>
        <authorList>
            <person name="Mendez-Garcia C."/>
            <person name="Mesa V."/>
            <person name="Sprenger R.R."/>
            <person name="Richter M."/>
            <person name="Diez M.S."/>
            <person name="Solano J."/>
            <person name="Bargiela R."/>
            <person name="Golyshina O.V."/>
            <person name="Manteca A."/>
            <person name="Ramos J.L."/>
            <person name="Gallego J.R."/>
            <person name="Llorente I."/>
            <person name="Martins Dos Santos V.A."/>
            <person name="Jensen O.N."/>
            <person name="Pelaez A.I."/>
            <person name="Sanchez J."/>
            <person name="Ferrer M."/>
        </authorList>
    </citation>
    <scope>NUCLEOTIDE SEQUENCE</scope>
</reference>
<evidence type="ECO:0000313" key="1">
    <source>
        <dbReference type="EMBL" id="EQD45562.1"/>
    </source>
</evidence>
<organism evidence="1">
    <name type="scientific">mine drainage metagenome</name>
    <dbReference type="NCBI Taxonomy" id="410659"/>
    <lineage>
        <taxon>unclassified sequences</taxon>
        <taxon>metagenomes</taxon>
        <taxon>ecological metagenomes</taxon>
    </lineage>
</organism>
<reference evidence="1" key="1">
    <citation type="submission" date="2013-08" db="EMBL/GenBank/DDBJ databases">
        <authorList>
            <person name="Mendez C."/>
            <person name="Richter M."/>
            <person name="Ferrer M."/>
            <person name="Sanchez J."/>
        </authorList>
    </citation>
    <scope>NUCLEOTIDE SEQUENCE</scope>
</reference>
<dbReference type="InterPro" id="IPR037175">
    <property type="entry name" value="KFase_sf"/>
</dbReference>
<name>T0ZM85_9ZZZZ</name>
<gene>
    <name evidence="1" type="ORF">B1B_13009</name>
</gene>
<accession>T0ZM85</accession>
<feature type="non-terminal residue" evidence="1">
    <location>
        <position position="1"/>
    </location>
</feature>
<dbReference type="Pfam" id="PF04199">
    <property type="entry name" value="Cyclase"/>
    <property type="match status" value="1"/>
</dbReference>
<comment type="caution">
    <text evidence="1">The sequence shown here is derived from an EMBL/GenBank/DDBJ whole genome shotgun (WGS) entry which is preliminary data.</text>
</comment>
<dbReference type="SUPFAM" id="SSF102198">
    <property type="entry name" value="Putative cyclase"/>
    <property type="match status" value="1"/>
</dbReference>
<sequence>LVDHLATHLDSLNHIAFADRFYNGVDAFDVSTTFGTTKLGIESTPSIVTRGIAVDATGGRQIMDQGEPITLDYVVSYLKDRNIELENGDAIFFYTGVGQLWHDPSRFNEYFENSPGIGIKLAKWLADKKVSVTGSDAPATEVSPPELEGTRLPVHQYLITLHGIRLVDNINLNELVKEDVPEFMFSLSPLKIRGATASPVSPVAIF</sequence>
<dbReference type="EMBL" id="AUZY01008559">
    <property type="protein sequence ID" value="EQD45562.1"/>
    <property type="molecule type" value="Genomic_DNA"/>
</dbReference>
<dbReference type="AlphaFoldDB" id="T0ZM85"/>
<protein>
    <submittedName>
        <fullName evidence="1">Polyketide cyclase</fullName>
    </submittedName>
</protein>
<dbReference type="PANTHER" id="PTHR34861:SF10">
    <property type="entry name" value="CYCLASE"/>
    <property type="match status" value="1"/>
</dbReference>
<proteinExistence type="predicted"/>
<dbReference type="InterPro" id="IPR007325">
    <property type="entry name" value="KFase/CYL"/>
</dbReference>
<dbReference type="GO" id="GO:0019441">
    <property type="term" value="P:L-tryptophan catabolic process to kynurenine"/>
    <property type="evidence" value="ECO:0007669"/>
    <property type="project" value="InterPro"/>
</dbReference>